<sequence length="469" mass="53226">MPKIVPSEELDRIEKLIAQYPEGIGAKDIAQQLDFEIKGRTLQRRLATLVAEHRVFSEGDGRALKYKVAKPGQGFDSVDVVDGSSRQFVDEVYIPISPEGEEIKSFIRQPRTQRSPVSYQPDFLGQYYPNNTYYLPASLREQLHALGRSPAEQTPAGTFARDILNRLLIDLSWASSRLEGNTYSRLDTERLIEFGQAAEGKDVMETQMILNHKSAIEYLVRDTEHADVAAETIIAVHAFLSDGLLADPMSCGRLRNRAVDIGGSVYLPIAMPQRIEELFGIVMTMAAEISDPFEQSFFLMVHLPYLQPFEDVNKRVSRLAANIPLIQHNLCPLSFIDVPQQAYVDAVLGVYELNRIELLRDVYIWAYERSCQQYVAVKQQLVPPDIVRLRYRNELAEVIRAIVREGLATDETSIMAGIPDSVSSEDKQRFIILIQNELKTLHAGNAIRFGLRPLEFSVWREKYQTDHVE</sequence>
<organism evidence="4 5">
    <name type="scientific">Methylomonas methanica</name>
    <dbReference type="NCBI Taxonomy" id="421"/>
    <lineage>
        <taxon>Bacteria</taxon>
        <taxon>Pseudomonadati</taxon>
        <taxon>Pseudomonadota</taxon>
        <taxon>Gammaproteobacteria</taxon>
        <taxon>Methylococcales</taxon>
        <taxon>Methylococcaceae</taxon>
        <taxon>Methylomonas</taxon>
    </lineage>
</organism>
<evidence type="ECO:0000259" key="3">
    <source>
        <dbReference type="PROSITE" id="PS51459"/>
    </source>
</evidence>
<keyword evidence="1" id="KW-0067">ATP-binding</keyword>
<dbReference type="Gene3D" id="1.10.3290.10">
    <property type="entry name" value="Fido-like domain"/>
    <property type="match status" value="1"/>
</dbReference>
<dbReference type="PROSITE" id="PS51459">
    <property type="entry name" value="FIDO"/>
    <property type="match status" value="1"/>
</dbReference>
<comment type="caution">
    <text evidence="4">The sequence shown here is derived from an EMBL/GenBank/DDBJ whole genome shotgun (WGS) entry which is preliminary data.</text>
</comment>
<dbReference type="RefSeq" id="WP_064006870.1">
    <property type="nucleotide sequence ID" value="NZ_LUUG01000042.1"/>
</dbReference>
<feature type="site" description="Important for autoinhibition of adenylyltransferase activity" evidence="2">
    <location>
        <position position="179"/>
    </location>
</feature>
<dbReference type="Proteomes" id="UP000078090">
    <property type="component" value="Unassembled WGS sequence"/>
</dbReference>
<dbReference type="InterPro" id="IPR040198">
    <property type="entry name" value="Fido_containing"/>
</dbReference>
<dbReference type="OrthoDB" id="9807853at2"/>
<dbReference type="InterPro" id="IPR036597">
    <property type="entry name" value="Fido-like_dom_sf"/>
</dbReference>
<accession>A0A177MSL1</accession>
<dbReference type="GO" id="GO:0005524">
    <property type="term" value="F:ATP binding"/>
    <property type="evidence" value="ECO:0007669"/>
    <property type="project" value="UniProtKB-KW"/>
</dbReference>
<gene>
    <name evidence="4" type="ORF">A1332_06255</name>
</gene>
<reference evidence="4 5" key="1">
    <citation type="submission" date="2016-03" db="EMBL/GenBank/DDBJ databases">
        <authorList>
            <person name="Ploux O."/>
        </authorList>
    </citation>
    <scope>NUCLEOTIDE SEQUENCE [LARGE SCALE GENOMIC DNA]</scope>
    <source>
        <strain evidence="4 5">R-45363</strain>
    </source>
</reference>
<dbReference type="PANTHER" id="PTHR13504:SF38">
    <property type="entry name" value="FIDO DOMAIN-CONTAINING PROTEIN"/>
    <property type="match status" value="1"/>
</dbReference>
<protein>
    <submittedName>
        <fullName evidence="4">Cell filamentation protein Fic</fullName>
    </submittedName>
</protein>
<evidence type="ECO:0000313" key="5">
    <source>
        <dbReference type="Proteomes" id="UP000078090"/>
    </source>
</evidence>
<evidence type="ECO:0000256" key="2">
    <source>
        <dbReference type="PIRSR" id="PIRSR640198-3"/>
    </source>
</evidence>
<dbReference type="AlphaFoldDB" id="A0A177MSL1"/>
<name>A0A177MSL1_METMH</name>
<dbReference type="PANTHER" id="PTHR13504">
    <property type="entry name" value="FIDO DOMAIN-CONTAINING PROTEIN DDB_G0283145"/>
    <property type="match status" value="1"/>
</dbReference>
<dbReference type="Pfam" id="PF02661">
    <property type="entry name" value="Fic"/>
    <property type="match status" value="1"/>
</dbReference>
<evidence type="ECO:0000313" key="4">
    <source>
        <dbReference type="EMBL" id="OAI08758.1"/>
    </source>
</evidence>
<evidence type="ECO:0000256" key="1">
    <source>
        <dbReference type="PIRSR" id="PIRSR640198-2"/>
    </source>
</evidence>
<dbReference type="InterPro" id="IPR003812">
    <property type="entry name" value="Fido"/>
</dbReference>
<dbReference type="SUPFAM" id="SSF140931">
    <property type="entry name" value="Fic-like"/>
    <property type="match status" value="1"/>
</dbReference>
<dbReference type="EMBL" id="LUUG01000042">
    <property type="protein sequence ID" value="OAI08758.1"/>
    <property type="molecule type" value="Genomic_DNA"/>
</dbReference>
<feature type="binding site" evidence="1">
    <location>
        <begin position="311"/>
        <end position="318"/>
    </location>
    <ligand>
        <name>ATP</name>
        <dbReference type="ChEBI" id="CHEBI:30616"/>
    </ligand>
</feature>
<keyword evidence="1" id="KW-0547">Nucleotide-binding</keyword>
<feature type="domain" description="Fido" evidence="3">
    <location>
        <begin position="228"/>
        <end position="368"/>
    </location>
</feature>
<proteinExistence type="predicted"/>